<gene>
    <name evidence="1" type="ORF">CTOB1V02_LOCUS5021</name>
</gene>
<protein>
    <submittedName>
        <fullName evidence="1">Uncharacterized protein</fullName>
    </submittedName>
</protein>
<proteinExistence type="predicted"/>
<organism evidence="1">
    <name type="scientific">Cyprideis torosa</name>
    <dbReference type="NCBI Taxonomy" id="163714"/>
    <lineage>
        <taxon>Eukaryota</taxon>
        <taxon>Metazoa</taxon>
        <taxon>Ecdysozoa</taxon>
        <taxon>Arthropoda</taxon>
        <taxon>Crustacea</taxon>
        <taxon>Oligostraca</taxon>
        <taxon>Ostracoda</taxon>
        <taxon>Podocopa</taxon>
        <taxon>Podocopida</taxon>
        <taxon>Cytherocopina</taxon>
        <taxon>Cytheroidea</taxon>
        <taxon>Cytherideidae</taxon>
        <taxon>Cyprideis</taxon>
    </lineage>
</organism>
<name>A0A7R8WDI3_9CRUS</name>
<accession>A0A7R8WDI3</accession>
<reference evidence="1" key="1">
    <citation type="submission" date="2020-11" db="EMBL/GenBank/DDBJ databases">
        <authorList>
            <person name="Tran Van P."/>
        </authorList>
    </citation>
    <scope>NUCLEOTIDE SEQUENCE</scope>
</reference>
<dbReference type="AlphaFoldDB" id="A0A7R8WDI3"/>
<evidence type="ECO:0000313" key="1">
    <source>
        <dbReference type="EMBL" id="CAD7227112.1"/>
    </source>
</evidence>
<dbReference type="EMBL" id="OB661037">
    <property type="protein sequence ID" value="CAD7227112.1"/>
    <property type="molecule type" value="Genomic_DNA"/>
</dbReference>
<sequence length="206" mass="21339">MDEVISWAVLCKHLELTLDTASMSFLFLVLRGALQAIVRLGAGIGMMMSVCMGSSLAPAPPPPSLSLLGPGPFAAAAPEVVDPPEFLDSAFRNASRLPWEAAATASSPNPNCLINGVTGPFPSRLRREETPVLLLEALPSAPSTLMFCKMLLKSANPIRSLVAAAPSLAWCVGAPGVVTTTGGAFAGVEAGRDWLLGVEETLDSPG</sequence>